<protein>
    <submittedName>
        <fullName evidence="2">Uncharacterized protein</fullName>
    </submittedName>
</protein>
<evidence type="ECO:0000313" key="3">
    <source>
        <dbReference type="Proteomes" id="UP000604001"/>
    </source>
</evidence>
<feature type="non-terminal residue" evidence="2">
    <location>
        <position position="217"/>
    </location>
</feature>
<keyword evidence="3" id="KW-1185">Reference proteome</keyword>
<evidence type="ECO:0000313" key="2">
    <source>
        <dbReference type="EMBL" id="MBC2961594.1"/>
    </source>
</evidence>
<reference evidence="2 3" key="1">
    <citation type="submission" date="2020-08" db="EMBL/GenBank/DDBJ databases">
        <title>novel species in genus Nocardioides.</title>
        <authorList>
            <person name="Zhang G."/>
        </authorList>
    </citation>
    <scope>NUCLEOTIDE SEQUENCE [LARGE SCALE GENOMIC DNA]</scope>
    <source>
        <strain evidence="2 3">SC8A-24</strain>
    </source>
</reference>
<accession>A0ABR6UAY1</accession>
<proteinExistence type="predicted"/>
<organism evidence="2 3">
    <name type="scientific">Nocardioides deserti</name>
    <dbReference type="NCBI Taxonomy" id="1588644"/>
    <lineage>
        <taxon>Bacteria</taxon>
        <taxon>Bacillati</taxon>
        <taxon>Actinomycetota</taxon>
        <taxon>Actinomycetes</taxon>
        <taxon>Propionibacteriales</taxon>
        <taxon>Nocardioidaceae</taxon>
        <taxon>Nocardioides</taxon>
    </lineage>
</organism>
<dbReference type="EMBL" id="JACMYC010000009">
    <property type="protein sequence ID" value="MBC2961594.1"/>
    <property type="molecule type" value="Genomic_DNA"/>
</dbReference>
<feature type="compositionally biased region" description="Acidic residues" evidence="1">
    <location>
        <begin position="172"/>
        <end position="182"/>
    </location>
</feature>
<gene>
    <name evidence="2" type="ORF">H7344_14930</name>
</gene>
<name>A0ABR6UAY1_9ACTN</name>
<comment type="caution">
    <text evidence="2">The sequence shown here is derived from an EMBL/GenBank/DDBJ whole genome shotgun (WGS) entry which is preliminary data.</text>
</comment>
<feature type="region of interest" description="Disordered" evidence="1">
    <location>
        <begin position="147"/>
        <end position="217"/>
    </location>
</feature>
<dbReference type="Proteomes" id="UP000604001">
    <property type="component" value="Unassembled WGS sequence"/>
</dbReference>
<sequence length="217" mass="22469">MSEQTTRSYRPGEWYGVLGDDTVLLLPPDERTRAAALWSLVDGGASTDDLVDALLSGGLRALPAFVLATTTDDGATRLLVRGRVRVTVAADGETVEVDGASASTWVERSWVSVSALSVVLDERPAGPDLLATTGLVRLSRLQHPAEAMGTGPVGVAAVDEPDDFGPEHETELSEVTDEDDEPATAATPVPPPPPPPPPAPLPAPPTGPTDLPPPPPG</sequence>
<evidence type="ECO:0000256" key="1">
    <source>
        <dbReference type="SAM" id="MobiDB-lite"/>
    </source>
</evidence>
<dbReference type="RefSeq" id="WP_222130720.1">
    <property type="nucleotide sequence ID" value="NZ_JACMYC010000009.1"/>
</dbReference>
<feature type="compositionally biased region" description="Pro residues" evidence="1">
    <location>
        <begin position="188"/>
        <end position="217"/>
    </location>
</feature>